<dbReference type="Proteomes" id="UP001150941">
    <property type="component" value="Unassembled WGS sequence"/>
</dbReference>
<reference evidence="1" key="2">
    <citation type="journal article" date="2023" name="IMA Fungus">
        <title>Comparative genomic study of the Penicillium genus elucidates a diverse pangenome and 15 lateral gene transfer events.</title>
        <authorList>
            <person name="Petersen C."/>
            <person name="Sorensen T."/>
            <person name="Nielsen M.R."/>
            <person name="Sondergaard T.E."/>
            <person name="Sorensen J.L."/>
            <person name="Fitzpatrick D.A."/>
            <person name="Frisvad J.C."/>
            <person name="Nielsen K.L."/>
        </authorList>
    </citation>
    <scope>NUCLEOTIDE SEQUENCE</scope>
    <source>
        <strain evidence="1">IBT 19713</strain>
    </source>
</reference>
<evidence type="ECO:0008006" key="3">
    <source>
        <dbReference type="Google" id="ProtNLM"/>
    </source>
</evidence>
<reference evidence="1" key="1">
    <citation type="submission" date="2022-11" db="EMBL/GenBank/DDBJ databases">
        <authorList>
            <person name="Petersen C."/>
        </authorList>
    </citation>
    <scope>NUCLEOTIDE SEQUENCE</scope>
    <source>
        <strain evidence="1">IBT 19713</strain>
    </source>
</reference>
<gene>
    <name evidence="1" type="ORF">N7468_008064</name>
</gene>
<dbReference type="RefSeq" id="XP_058327705.1">
    <property type="nucleotide sequence ID" value="XM_058477360.1"/>
</dbReference>
<dbReference type="GeneID" id="83204663"/>
<dbReference type="Gene3D" id="3.40.50.720">
    <property type="entry name" value="NAD(P)-binding Rossmann-like Domain"/>
    <property type="match status" value="1"/>
</dbReference>
<sequence>MSAAGVIRTYIKFNFKRIIFTATSTITSKKKKTAIAFFGPTGGCVNACLAYTLLNGYKAIALARTPAKLTAQLLQQPGLTPETLEQQLRIVPGDVTDVEAVMKTLIVRDSATGPIELVSSVISGIGGTGVMHYTREAPCDRVKMRLPSLPHIEIPDAHITEKSTAAQLEALRRIAHEKFPSYEALCGCCAARDCDFGDGDQEGDQAGCAASI</sequence>
<evidence type="ECO:0000313" key="1">
    <source>
        <dbReference type="EMBL" id="KAJ5223522.1"/>
    </source>
</evidence>
<comment type="caution">
    <text evidence="1">The sequence shown here is derived from an EMBL/GenBank/DDBJ whole genome shotgun (WGS) entry which is preliminary data.</text>
</comment>
<dbReference type="AlphaFoldDB" id="A0A9W9NP17"/>
<dbReference type="OrthoDB" id="63935at2759"/>
<name>A0A9W9NP17_9EURO</name>
<keyword evidence="2" id="KW-1185">Reference proteome</keyword>
<proteinExistence type="predicted"/>
<evidence type="ECO:0000313" key="2">
    <source>
        <dbReference type="Proteomes" id="UP001150941"/>
    </source>
</evidence>
<protein>
    <recommendedName>
        <fullName evidence="3">NAD(P)-binding domain-containing protein</fullName>
    </recommendedName>
</protein>
<organism evidence="1 2">
    <name type="scientific">Penicillium chermesinum</name>
    <dbReference type="NCBI Taxonomy" id="63820"/>
    <lineage>
        <taxon>Eukaryota</taxon>
        <taxon>Fungi</taxon>
        <taxon>Dikarya</taxon>
        <taxon>Ascomycota</taxon>
        <taxon>Pezizomycotina</taxon>
        <taxon>Eurotiomycetes</taxon>
        <taxon>Eurotiomycetidae</taxon>
        <taxon>Eurotiales</taxon>
        <taxon>Aspergillaceae</taxon>
        <taxon>Penicillium</taxon>
    </lineage>
</organism>
<dbReference type="EMBL" id="JAPQKS010000006">
    <property type="protein sequence ID" value="KAJ5223522.1"/>
    <property type="molecule type" value="Genomic_DNA"/>
</dbReference>
<accession>A0A9W9NP17</accession>